<feature type="domain" description="FCP1 homology" evidence="9">
    <location>
        <begin position="156"/>
        <end position="332"/>
    </location>
</feature>
<feature type="region of interest" description="Disordered" evidence="7">
    <location>
        <begin position="651"/>
        <end position="916"/>
    </location>
</feature>
<dbReference type="GO" id="GO:0005634">
    <property type="term" value="C:nucleus"/>
    <property type="evidence" value="ECO:0007669"/>
    <property type="project" value="UniProtKB-SubCell"/>
</dbReference>
<dbReference type="InterPro" id="IPR023214">
    <property type="entry name" value="HAD_sf"/>
</dbReference>
<evidence type="ECO:0000256" key="4">
    <source>
        <dbReference type="ARBA" id="ARBA00047761"/>
    </source>
</evidence>
<dbReference type="GO" id="GO:0008420">
    <property type="term" value="F:RNA polymerase II CTD heptapeptide repeat phosphatase activity"/>
    <property type="evidence" value="ECO:0007669"/>
    <property type="project" value="UniProtKB-UniRule"/>
</dbReference>
<dbReference type="InterPro" id="IPR039189">
    <property type="entry name" value="Fcp1"/>
</dbReference>
<dbReference type="Pfam" id="PF00533">
    <property type="entry name" value="BRCT"/>
    <property type="match status" value="1"/>
</dbReference>
<dbReference type="EMBL" id="KB822718">
    <property type="protein sequence ID" value="ETN42770.1"/>
    <property type="molecule type" value="Genomic_DNA"/>
</dbReference>
<feature type="compositionally biased region" description="Basic and acidic residues" evidence="7">
    <location>
        <begin position="900"/>
        <end position="916"/>
    </location>
</feature>
<feature type="compositionally biased region" description="Acidic residues" evidence="7">
    <location>
        <begin position="679"/>
        <end position="691"/>
    </location>
</feature>
<evidence type="ECO:0000313" key="11">
    <source>
        <dbReference type="Proteomes" id="UP000030752"/>
    </source>
</evidence>
<dbReference type="PROSITE" id="PS50172">
    <property type="entry name" value="BRCT"/>
    <property type="match status" value="1"/>
</dbReference>
<gene>
    <name evidence="10" type="ORF">HMPREF1541_01928</name>
</gene>
<comment type="catalytic activity">
    <reaction evidence="4 6">
        <text>O-phospho-L-seryl-[protein] + H2O = L-seryl-[protein] + phosphate</text>
        <dbReference type="Rhea" id="RHEA:20629"/>
        <dbReference type="Rhea" id="RHEA-COMP:9863"/>
        <dbReference type="Rhea" id="RHEA-COMP:11604"/>
        <dbReference type="ChEBI" id="CHEBI:15377"/>
        <dbReference type="ChEBI" id="CHEBI:29999"/>
        <dbReference type="ChEBI" id="CHEBI:43474"/>
        <dbReference type="ChEBI" id="CHEBI:83421"/>
        <dbReference type="EC" id="3.1.3.16"/>
    </reaction>
</comment>
<dbReference type="Pfam" id="PF03031">
    <property type="entry name" value="NIF"/>
    <property type="match status" value="1"/>
</dbReference>
<dbReference type="Gene3D" id="3.40.50.1000">
    <property type="entry name" value="HAD superfamily/HAD-like"/>
    <property type="match status" value="1"/>
</dbReference>
<dbReference type="eggNOG" id="KOG0323">
    <property type="taxonomic scope" value="Eukaryota"/>
</dbReference>
<organism evidence="10 11">
    <name type="scientific">Cyphellophora europaea (strain CBS 101466)</name>
    <name type="common">Phialophora europaea</name>
    <dbReference type="NCBI Taxonomy" id="1220924"/>
    <lineage>
        <taxon>Eukaryota</taxon>
        <taxon>Fungi</taxon>
        <taxon>Dikarya</taxon>
        <taxon>Ascomycota</taxon>
        <taxon>Pezizomycotina</taxon>
        <taxon>Eurotiomycetes</taxon>
        <taxon>Chaetothyriomycetidae</taxon>
        <taxon>Chaetothyriales</taxon>
        <taxon>Cyphellophoraceae</taxon>
        <taxon>Cyphellophora</taxon>
    </lineage>
</organism>
<keyword evidence="3 6" id="KW-0539">Nucleus</keyword>
<feature type="domain" description="BRCT" evidence="8">
    <location>
        <begin position="553"/>
        <end position="645"/>
    </location>
</feature>
<name>W2S2F1_CYPE1</name>
<dbReference type="OrthoDB" id="10249888at2759"/>
<feature type="region of interest" description="Disordered" evidence="7">
    <location>
        <begin position="332"/>
        <end position="367"/>
    </location>
</feature>
<dbReference type="CDD" id="cd07521">
    <property type="entry name" value="HAD_FCP1-like"/>
    <property type="match status" value="1"/>
</dbReference>
<feature type="compositionally biased region" description="Low complexity" evidence="7">
    <location>
        <begin position="443"/>
        <end position="468"/>
    </location>
</feature>
<evidence type="ECO:0000256" key="5">
    <source>
        <dbReference type="ARBA" id="ARBA00048336"/>
    </source>
</evidence>
<dbReference type="SUPFAM" id="SSF52113">
    <property type="entry name" value="BRCT domain"/>
    <property type="match status" value="1"/>
</dbReference>
<evidence type="ECO:0000256" key="7">
    <source>
        <dbReference type="SAM" id="MobiDB-lite"/>
    </source>
</evidence>
<dbReference type="SMART" id="SM00577">
    <property type="entry name" value="CPDc"/>
    <property type="match status" value="1"/>
</dbReference>
<feature type="compositionally biased region" description="Basic and acidic residues" evidence="7">
    <location>
        <begin position="404"/>
        <end position="422"/>
    </location>
</feature>
<evidence type="ECO:0000256" key="3">
    <source>
        <dbReference type="ARBA" id="ARBA00023242"/>
    </source>
</evidence>
<sequence>MLLRLPNSLHYPITITKIEKRVGEFIQIDDQLFLYSYKTKRQEARGRYDEEDVWVERELTTHFASTLEGTIAQWRVWDGDVIPGPCDVCEITEECPHEVQFNGLCTNCGKDLTREMPGVAPSIERAPIRMAHDTPHLTISQDEAAKIDEESKQRLLAARKLSLVVDLDQTIIHAGIDPTIGEWQRDPENPNHSAVKDVPAFQLLDDPAGMRGCWYYIKLRPGLTEFLEHISQLYELHIYTMGTRQYARQIVEIVDPEHKFFGDRILSRDESGSMSVKNLERLFPIDTKMVVIIDDRGDVWKWSANLVRVTPFDFWVGVGDINSSFLPKKEEIQATTSDPAPKVPETVIDDEGGENSNGVAADGTSTLQNGTSALENILAMSGSNDPAARQEQTESQEKMINKILEEKPLERMQREQDEKDAAAEAAAPVTGDDEQHTNGESNTATLAQATTHTTDSDSDSSTESQSGTPKKAVARHSILKDDDEELIHLEAGLTAVHAAFFKEWDRRRISGKGGRVAALAGQKKAPLPDSSADDDGPANLALVPDVKRVMPAMKMRVLSGVVLVFSGVLPLGTDIQSADISTWAKTFGATVREEVGRDVTHVIAARAGTAKVKRAVKRGIKIVSTAWLFESMVRWRKLDERPYLLEGAGKLEDAPASSPTRAPETEGFGAISSDLMLSDSDDTDLSTDEDGAGSSPTRKRLKLDTALDGLDDDEEEYSPPTFNQEEYDKIQEELREFMGSDMDSESDNESVRSELSVRAKKRRRGEMEDGTDGTSSDTDGNVLDVTKKRPATGSRLKEIQSLASEKATSPLQTSTSSNSLSPPVSASTKYTQPSNISKAELSEEAAAAARQQRDDEQIEREQAAAESEDRQVQAEELDSDDEDERELEEMLAGGSDLEDEREHMEEVTDLQERWAM</sequence>
<comment type="function">
    <text evidence="6">This promotes the activity of RNA polymerase II.</text>
</comment>
<feature type="compositionally biased region" description="Basic and acidic residues" evidence="7">
    <location>
        <begin position="726"/>
        <end position="738"/>
    </location>
</feature>
<dbReference type="InParanoid" id="W2S2F1"/>
<feature type="compositionally biased region" description="Low complexity" evidence="7">
    <location>
        <begin position="808"/>
        <end position="828"/>
    </location>
</feature>
<reference evidence="10 11" key="1">
    <citation type="submission" date="2013-03" db="EMBL/GenBank/DDBJ databases">
        <title>The Genome Sequence of Phialophora europaea CBS 101466.</title>
        <authorList>
            <consortium name="The Broad Institute Genomics Platform"/>
            <person name="Cuomo C."/>
            <person name="de Hoog S."/>
            <person name="Gorbushina A."/>
            <person name="Walker B."/>
            <person name="Young S.K."/>
            <person name="Zeng Q."/>
            <person name="Gargeya S."/>
            <person name="Fitzgerald M."/>
            <person name="Haas B."/>
            <person name="Abouelleil A."/>
            <person name="Allen A.W."/>
            <person name="Alvarado L."/>
            <person name="Arachchi H.M."/>
            <person name="Berlin A.M."/>
            <person name="Chapman S.B."/>
            <person name="Gainer-Dewar J."/>
            <person name="Goldberg J."/>
            <person name="Griggs A."/>
            <person name="Gujja S."/>
            <person name="Hansen M."/>
            <person name="Howarth C."/>
            <person name="Imamovic A."/>
            <person name="Ireland A."/>
            <person name="Larimer J."/>
            <person name="McCowan C."/>
            <person name="Murphy C."/>
            <person name="Pearson M."/>
            <person name="Poon T.W."/>
            <person name="Priest M."/>
            <person name="Roberts A."/>
            <person name="Saif S."/>
            <person name="Shea T."/>
            <person name="Sisk P."/>
            <person name="Sykes S."/>
            <person name="Wortman J."/>
            <person name="Nusbaum C."/>
            <person name="Birren B."/>
        </authorList>
    </citation>
    <scope>NUCLEOTIDE SEQUENCE [LARGE SCALE GENOMIC DNA]</scope>
    <source>
        <strain evidence="10 11">CBS 101466</strain>
    </source>
</reference>
<evidence type="ECO:0000313" key="10">
    <source>
        <dbReference type="EMBL" id="ETN42770.1"/>
    </source>
</evidence>
<dbReference type="RefSeq" id="XP_008714506.1">
    <property type="nucleotide sequence ID" value="XM_008716284.1"/>
</dbReference>
<dbReference type="InterPro" id="IPR036412">
    <property type="entry name" value="HAD-like_sf"/>
</dbReference>
<comment type="subcellular location">
    <subcellularLocation>
        <location evidence="1 6">Nucleus</location>
    </subcellularLocation>
</comment>
<evidence type="ECO:0000256" key="1">
    <source>
        <dbReference type="ARBA" id="ARBA00004123"/>
    </source>
</evidence>
<dbReference type="SUPFAM" id="SSF56784">
    <property type="entry name" value="HAD-like"/>
    <property type="match status" value="1"/>
</dbReference>
<dbReference type="PANTHER" id="PTHR23081">
    <property type="entry name" value="RNA POLYMERASE II CTD PHOSPHATASE"/>
    <property type="match status" value="1"/>
</dbReference>
<feature type="compositionally biased region" description="Polar residues" evidence="7">
    <location>
        <begin position="354"/>
        <end position="367"/>
    </location>
</feature>
<dbReference type="AlphaFoldDB" id="W2S2F1"/>
<dbReference type="SMART" id="SM00292">
    <property type="entry name" value="BRCT"/>
    <property type="match status" value="1"/>
</dbReference>
<dbReference type="STRING" id="1220924.W2S2F1"/>
<dbReference type="InterPro" id="IPR036420">
    <property type="entry name" value="BRCT_dom_sf"/>
</dbReference>
<accession>W2S2F1</accession>
<dbReference type="HOGENOM" id="CLU_007683_0_2_1"/>
<dbReference type="InterPro" id="IPR011947">
    <property type="entry name" value="FCP1_euk"/>
</dbReference>
<evidence type="ECO:0000256" key="6">
    <source>
        <dbReference type="RuleBase" id="RU366066"/>
    </source>
</evidence>
<dbReference type="InterPro" id="IPR001357">
    <property type="entry name" value="BRCT_dom"/>
</dbReference>
<feature type="compositionally biased region" description="Acidic residues" evidence="7">
    <location>
        <begin position="875"/>
        <end position="889"/>
    </location>
</feature>
<evidence type="ECO:0000259" key="9">
    <source>
        <dbReference type="PROSITE" id="PS50969"/>
    </source>
</evidence>
<keyword evidence="2 6" id="KW-0378">Hydrolase</keyword>
<evidence type="ECO:0000259" key="8">
    <source>
        <dbReference type="PROSITE" id="PS50172"/>
    </source>
</evidence>
<dbReference type="EC" id="3.1.3.16" evidence="6"/>
<keyword evidence="11" id="KW-1185">Reference proteome</keyword>
<dbReference type="InterPro" id="IPR004274">
    <property type="entry name" value="FCP1_dom"/>
</dbReference>
<feature type="region of interest" description="Disordered" evidence="7">
    <location>
        <begin position="404"/>
        <end position="474"/>
    </location>
</feature>
<dbReference type="Proteomes" id="UP000030752">
    <property type="component" value="Unassembled WGS sequence"/>
</dbReference>
<proteinExistence type="predicted"/>
<dbReference type="NCBIfam" id="TIGR02250">
    <property type="entry name" value="FCP1_euk"/>
    <property type="match status" value="1"/>
</dbReference>
<feature type="compositionally biased region" description="Basic and acidic residues" evidence="7">
    <location>
        <begin position="851"/>
        <end position="873"/>
    </location>
</feature>
<dbReference type="GeneID" id="19969267"/>
<protein>
    <recommendedName>
        <fullName evidence="6">RNA polymerase II subunit A C-terminal domain phosphatase</fullName>
        <ecNumber evidence="6">3.1.3.16</ecNumber>
    </recommendedName>
</protein>
<comment type="catalytic activity">
    <reaction evidence="5 6">
        <text>O-phospho-L-threonyl-[protein] + H2O = L-threonyl-[protein] + phosphate</text>
        <dbReference type="Rhea" id="RHEA:47004"/>
        <dbReference type="Rhea" id="RHEA-COMP:11060"/>
        <dbReference type="Rhea" id="RHEA-COMP:11605"/>
        <dbReference type="ChEBI" id="CHEBI:15377"/>
        <dbReference type="ChEBI" id="CHEBI:30013"/>
        <dbReference type="ChEBI" id="CHEBI:43474"/>
        <dbReference type="ChEBI" id="CHEBI:61977"/>
        <dbReference type="EC" id="3.1.3.16"/>
    </reaction>
</comment>
<dbReference type="CDD" id="cd17729">
    <property type="entry name" value="BRCT_CTDP1"/>
    <property type="match status" value="1"/>
</dbReference>
<dbReference type="FunCoup" id="W2S2F1">
    <property type="interactions" value="798"/>
</dbReference>
<dbReference type="Gene3D" id="1.10.287.10">
    <property type="entry name" value="S15/NS1, RNA-binding"/>
    <property type="match status" value="1"/>
</dbReference>
<dbReference type="VEuPathDB" id="FungiDB:HMPREF1541_01928"/>
<dbReference type="Gene3D" id="3.40.50.10190">
    <property type="entry name" value="BRCT domain"/>
    <property type="match status" value="1"/>
</dbReference>
<dbReference type="PROSITE" id="PS50969">
    <property type="entry name" value="FCP1"/>
    <property type="match status" value="1"/>
</dbReference>
<dbReference type="PANTHER" id="PTHR23081:SF36">
    <property type="entry name" value="RNA POLYMERASE II SUBUNIT A C-TERMINAL DOMAIN PHOSPHATASE"/>
    <property type="match status" value="1"/>
</dbReference>
<evidence type="ECO:0000256" key="2">
    <source>
        <dbReference type="ARBA" id="ARBA00022801"/>
    </source>
</evidence>